<comment type="caution">
    <text evidence="3">The sequence shown here is derived from an EMBL/GenBank/DDBJ whole genome shotgun (WGS) entry which is preliminary data.</text>
</comment>
<accession>A0A0M0LL58</accession>
<dbReference type="Proteomes" id="UP000036867">
    <property type="component" value="Unassembled WGS sequence"/>
</dbReference>
<dbReference type="GeneID" id="301135266"/>
<feature type="transmembrane region" description="Helical" evidence="1">
    <location>
        <begin position="103"/>
        <end position="120"/>
    </location>
</feature>
<dbReference type="Gene3D" id="1.20.144.10">
    <property type="entry name" value="Phosphatidic acid phosphatase type 2/haloperoxidase"/>
    <property type="match status" value="1"/>
</dbReference>
<reference evidence="4" key="1">
    <citation type="submission" date="2015-08" db="EMBL/GenBank/DDBJ databases">
        <title>Fjat-10028 dsm 16317.</title>
        <authorList>
            <person name="Liu B."/>
            <person name="Wang J."/>
            <person name="Zhu Y."/>
            <person name="Liu G."/>
            <person name="Chen Q."/>
            <person name="Chen Z."/>
            <person name="Lan J."/>
            <person name="Che J."/>
            <person name="Ge C."/>
            <person name="Shi H."/>
            <person name="Pan Z."/>
            <person name="Liu X."/>
        </authorList>
    </citation>
    <scope>NUCLEOTIDE SEQUENCE [LARGE SCALE GENOMIC DNA]</scope>
    <source>
        <strain evidence="4">DSM 16317</strain>
    </source>
</reference>
<dbReference type="SMART" id="SM00014">
    <property type="entry name" value="acidPPc"/>
    <property type="match status" value="1"/>
</dbReference>
<dbReference type="Pfam" id="PF01569">
    <property type="entry name" value="PAP2"/>
    <property type="match status" value="1"/>
</dbReference>
<evidence type="ECO:0000259" key="2">
    <source>
        <dbReference type="SMART" id="SM00014"/>
    </source>
</evidence>
<feature type="transmembrane region" description="Helical" evidence="1">
    <location>
        <begin position="125"/>
        <end position="143"/>
    </location>
</feature>
<organism evidence="3 4">
    <name type="scientific">Viridibacillus arvi</name>
    <dbReference type="NCBI Taxonomy" id="263475"/>
    <lineage>
        <taxon>Bacteria</taxon>
        <taxon>Bacillati</taxon>
        <taxon>Bacillota</taxon>
        <taxon>Bacilli</taxon>
        <taxon>Bacillales</taxon>
        <taxon>Caryophanaceae</taxon>
        <taxon>Viridibacillus</taxon>
    </lineage>
</organism>
<dbReference type="STRING" id="263475.AMD00_03990"/>
<evidence type="ECO:0000313" key="3">
    <source>
        <dbReference type="EMBL" id="KOO51632.1"/>
    </source>
</evidence>
<keyword evidence="1" id="KW-0472">Membrane</keyword>
<feature type="transmembrane region" description="Helical" evidence="1">
    <location>
        <begin position="24"/>
        <end position="45"/>
    </location>
</feature>
<keyword evidence="1" id="KW-1133">Transmembrane helix</keyword>
<feature type="transmembrane region" description="Helical" evidence="1">
    <location>
        <begin position="149"/>
        <end position="166"/>
    </location>
</feature>
<keyword evidence="4" id="KW-1185">Reference proteome</keyword>
<dbReference type="InterPro" id="IPR000326">
    <property type="entry name" value="PAP2/HPO"/>
</dbReference>
<gene>
    <name evidence="3" type="ORF">AMD00_03990</name>
</gene>
<dbReference type="SUPFAM" id="SSF48317">
    <property type="entry name" value="Acid phosphatase/Vanadium-dependent haloperoxidase"/>
    <property type="match status" value="1"/>
</dbReference>
<sequence length="192" mass="21795">MNIDYQLFKLINQFAGQNSILDQLVLLFSTYGPILFGMVLIWLWFSKSNNQHENRKIVLYALTIVILTLGIDKIIEMAYFRPRPFVDHAVTLLYEKTNLDPSFPSNHAAGSFALAFALFWKRKKVGSVLIILAFVMALSRIFIGVHYPLDVMAGATIGLGVTYLVISQSRLLESPYNLIIHICNKLSLKTNR</sequence>
<dbReference type="PANTHER" id="PTHR14969">
    <property type="entry name" value="SPHINGOSINE-1-PHOSPHATE PHOSPHOHYDROLASE"/>
    <property type="match status" value="1"/>
</dbReference>
<evidence type="ECO:0000313" key="4">
    <source>
        <dbReference type="Proteomes" id="UP000036867"/>
    </source>
</evidence>
<dbReference type="EMBL" id="LILB01000001">
    <property type="protein sequence ID" value="KOO51632.1"/>
    <property type="molecule type" value="Genomic_DNA"/>
</dbReference>
<dbReference type="PATRIC" id="fig|263475.3.peg.1183"/>
<protein>
    <submittedName>
        <fullName evidence="3">Phosphatidic acid phosphatase</fullName>
    </submittedName>
</protein>
<keyword evidence="1" id="KW-0812">Transmembrane</keyword>
<evidence type="ECO:0000256" key="1">
    <source>
        <dbReference type="SAM" id="Phobius"/>
    </source>
</evidence>
<name>A0A0M0LL58_9BACL</name>
<dbReference type="OrthoDB" id="9789113at2"/>
<dbReference type="InterPro" id="IPR036938">
    <property type="entry name" value="PAP2/HPO_sf"/>
</dbReference>
<dbReference type="RefSeq" id="WP_053415782.1">
    <property type="nucleotide sequence ID" value="NZ_JBCMHV010000010.1"/>
</dbReference>
<feature type="transmembrane region" description="Helical" evidence="1">
    <location>
        <begin position="57"/>
        <end position="75"/>
    </location>
</feature>
<dbReference type="AlphaFoldDB" id="A0A0M0LL58"/>
<feature type="domain" description="Phosphatidic acid phosphatase type 2/haloperoxidase" evidence="2">
    <location>
        <begin position="57"/>
        <end position="166"/>
    </location>
</feature>
<proteinExistence type="predicted"/>
<dbReference type="PANTHER" id="PTHR14969:SF58">
    <property type="entry name" value="UNDECAPRENYL-DIPHOSPHATASE BCRC"/>
    <property type="match status" value="1"/>
</dbReference>